<feature type="transmembrane region" description="Helical" evidence="4">
    <location>
        <begin position="12"/>
        <end position="31"/>
    </location>
</feature>
<evidence type="ECO:0000256" key="4">
    <source>
        <dbReference type="SAM" id="Phobius"/>
    </source>
</evidence>
<dbReference type="RefSeq" id="WP_147935381.1">
    <property type="nucleotide sequence ID" value="NZ_VPFD01000015.1"/>
</dbReference>
<comment type="caution">
    <text evidence="6">The sequence shown here is derived from an EMBL/GenBank/DDBJ whole genome shotgun (WGS) entry which is preliminary data.</text>
</comment>
<protein>
    <submittedName>
        <fullName evidence="6">TlpA family protein disulfide reductase</fullName>
    </submittedName>
</protein>
<feature type="transmembrane region" description="Helical" evidence="4">
    <location>
        <begin position="80"/>
        <end position="99"/>
    </location>
</feature>
<dbReference type="InterPro" id="IPR050553">
    <property type="entry name" value="Thioredoxin_ResA/DsbE_sf"/>
</dbReference>
<gene>
    <name evidence="6" type="ORF">FVD38_14020</name>
</gene>
<proteinExistence type="predicted"/>
<dbReference type="GO" id="GO:0017004">
    <property type="term" value="P:cytochrome complex assembly"/>
    <property type="evidence" value="ECO:0007669"/>
    <property type="project" value="UniProtKB-KW"/>
</dbReference>
<evidence type="ECO:0000256" key="2">
    <source>
        <dbReference type="ARBA" id="ARBA00022748"/>
    </source>
</evidence>
<keyword evidence="4" id="KW-0472">Membrane</keyword>
<name>A0A5C7G2X7_9BURK</name>
<dbReference type="EMBL" id="VPFD01000015">
    <property type="protein sequence ID" value="TXF98920.1"/>
    <property type="molecule type" value="Genomic_DNA"/>
</dbReference>
<comment type="subcellular location">
    <subcellularLocation>
        <location evidence="1">Cell envelope</location>
    </subcellularLocation>
</comment>
<dbReference type="GO" id="GO:0042158">
    <property type="term" value="P:lipoprotein biosynthetic process"/>
    <property type="evidence" value="ECO:0007669"/>
    <property type="project" value="InterPro"/>
</dbReference>
<keyword evidence="4" id="KW-0812">Transmembrane</keyword>
<dbReference type="PANTHER" id="PTHR42852">
    <property type="entry name" value="THIOL:DISULFIDE INTERCHANGE PROTEIN DSBE"/>
    <property type="match status" value="1"/>
</dbReference>
<dbReference type="Pfam" id="PF08534">
    <property type="entry name" value="Redoxin"/>
    <property type="match status" value="1"/>
</dbReference>
<dbReference type="InterPro" id="IPR001640">
    <property type="entry name" value="Lgt"/>
</dbReference>
<evidence type="ECO:0000259" key="5">
    <source>
        <dbReference type="PROSITE" id="PS51352"/>
    </source>
</evidence>
<dbReference type="InterPro" id="IPR017937">
    <property type="entry name" value="Thioredoxin_CS"/>
</dbReference>
<evidence type="ECO:0000256" key="3">
    <source>
        <dbReference type="ARBA" id="ARBA00023284"/>
    </source>
</evidence>
<feature type="transmembrane region" description="Helical" evidence="4">
    <location>
        <begin position="106"/>
        <end position="126"/>
    </location>
</feature>
<dbReference type="CDD" id="cd02966">
    <property type="entry name" value="TlpA_like_family"/>
    <property type="match status" value="1"/>
</dbReference>
<sequence length="268" mass="28271">MTVTLGPLALPAQLLVTFATIILGSAIGNRVAARSGVKAEGSLWLIIAGAILVARIVFVARYWPLYAEEPWRLPDLRDGGLAPIAGFAAAIVIGAILAWRRAEQRAAILTALCAGIFIWIGGSGLIHATTGRHALPEVMLTDLDGRAVPLSAFAGKPMVVNLWASWCPPCRREMPALGKAQREASDLTFVFVNQGEDSAKVRAYLKAEGLPLRNVVLDPGGALAKAAGAPGLPTTLFVDADGILVDKRMGEVSSATLAEHLAVLRSKR</sequence>
<dbReference type="AlphaFoldDB" id="A0A5C7G2X7"/>
<feature type="transmembrane region" description="Helical" evidence="4">
    <location>
        <begin position="43"/>
        <end position="60"/>
    </location>
</feature>
<dbReference type="InterPro" id="IPR013740">
    <property type="entry name" value="Redoxin"/>
</dbReference>
<keyword evidence="2" id="KW-0201">Cytochrome c-type biogenesis</keyword>
<dbReference type="PROSITE" id="PS00194">
    <property type="entry name" value="THIOREDOXIN_1"/>
    <property type="match status" value="1"/>
</dbReference>
<dbReference type="GO" id="GO:0008961">
    <property type="term" value="F:phosphatidylglycerol-prolipoprotein diacylglyceryl transferase activity"/>
    <property type="evidence" value="ECO:0007669"/>
    <property type="project" value="InterPro"/>
</dbReference>
<dbReference type="PROSITE" id="PS51352">
    <property type="entry name" value="THIOREDOXIN_2"/>
    <property type="match status" value="1"/>
</dbReference>
<dbReference type="GO" id="GO:0030313">
    <property type="term" value="C:cell envelope"/>
    <property type="evidence" value="ECO:0007669"/>
    <property type="project" value="UniProtKB-SubCell"/>
</dbReference>
<dbReference type="Pfam" id="PF01790">
    <property type="entry name" value="LGT"/>
    <property type="match status" value="1"/>
</dbReference>
<dbReference type="Proteomes" id="UP000321413">
    <property type="component" value="Unassembled WGS sequence"/>
</dbReference>
<dbReference type="Gene3D" id="3.40.30.10">
    <property type="entry name" value="Glutaredoxin"/>
    <property type="match status" value="1"/>
</dbReference>
<keyword evidence="3" id="KW-0676">Redox-active center</keyword>
<accession>A0A5C7G2X7</accession>
<dbReference type="PANTHER" id="PTHR42852:SF13">
    <property type="entry name" value="PROTEIN DIPZ"/>
    <property type="match status" value="1"/>
</dbReference>
<evidence type="ECO:0000313" key="6">
    <source>
        <dbReference type="EMBL" id="TXF98920.1"/>
    </source>
</evidence>
<dbReference type="GO" id="GO:0005886">
    <property type="term" value="C:plasma membrane"/>
    <property type="evidence" value="ECO:0007669"/>
    <property type="project" value="InterPro"/>
</dbReference>
<evidence type="ECO:0000256" key="1">
    <source>
        <dbReference type="ARBA" id="ARBA00004196"/>
    </source>
</evidence>
<dbReference type="SUPFAM" id="SSF52833">
    <property type="entry name" value="Thioredoxin-like"/>
    <property type="match status" value="1"/>
</dbReference>
<feature type="domain" description="Thioredoxin" evidence="5">
    <location>
        <begin position="129"/>
        <end position="266"/>
    </location>
</feature>
<evidence type="ECO:0000313" key="7">
    <source>
        <dbReference type="Proteomes" id="UP000321413"/>
    </source>
</evidence>
<reference evidence="6 7" key="1">
    <citation type="submission" date="2019-08" db="EMBL/GenBank/DDBJ databases">
        <title>Massilia golmudensis sp. nov., isolated from sand in the Qinghai-Tibetan Plateau.</title>
        <authorList>
            <person name="Zhang B."/>
        </authorList>
    </citation>
    <scope>NUCLEOTIDE SEQUENCE [LARGE SCALE GENOMIC DNA]</scope>
    <source>
        <strain evidence="6 7">GEM5</strain>
    </source>
</reference>
<keyword evidence="7" id="KW-1185">Reference proteome</keyword>
<organism evidence="6 7">
    <name type="scientific">Massilia arenae</name>
    <dbReference type="NCBI Taxonomy" id="2603288"/>
    <lineage>
        <taxon>Bacteria</taxon>
        <taxon>Pseudomonadati</taxon>
        <taxon>Pseudomonadota</taxon>
        <taxon>Betaproteobacteria</taxon>
        <taxon>Burkholderiales</taxon>
        <taxon>Oxalobacteraceae</taxon>
        <taxon>Telluria group</taxon>
        <taxon>Massilia</taxon>
    </lineage>
</organism>
<dbReference type="InterPro" id="IPR013766">
    <property type="entry name" value="Thioredoxin_domain"/>
</dbReference>
<dbReference type="InterPro" id="IPR036249">
    <property type="entry name" value="Thioredoxin-like_sf"/>
</dbReference>
<keyword evidence="4" id="KW-1133">Transmembrane helix</keyword>
<dbReference type="GO" id="GO:0015036">
    <property type="term" value="F:disulfide oxidoreductase activity"/>
    <property type="evidence" value="ECO:0007669"/>
    <property type="project" value="UniProtKB-ARBA"/>
</dbReference>